<protein>
    <recommendedName>
        <fullName evidence="2">peptidylprolyl isomerase</fullName>
        <ecNumber evidence="2">5.2.1.8</ecNumber>
    </recommendedName>
</protein>
<evidence type="ECO:0000256" key="11">
    <source>
        <dbReference type="SAM" id="SignalP"/>
    </source>
</evidence>
<dbReference type="InterPro" id="IPR013105">
    <property type="entry name" value="TPR_2"/>
</dbReference>
<evidence type="ECO:0000259" key="12">
    <source>
        <dbReference type="PROSITE" id="PS50198"/>
    </source>
</evidence>
<sequence length="487" mass="54560">MSLKKLLTAVLALSLLLMSSLALAAEKKKAANPEELMYQIAQLNLNYQQYAEAIAAFTDLLDIYPKSKQVKDYAYYLGLAYEHSGDYQKAAAAYEKVVTLYKDKPGQLALADSLALEAVGRCFNKNFKEYSVIINGQPITKLEFDAKLEKVPAQYRAQFENEAGKKQFMERLVQKKLLYDEAVRTGIANDPAINQQLDDNRYDIMIRGLYNKEVTLKSQPAEEEVKKNYQANKNNYKIAEQVKARNIILNTRAEAENVLKLAKMKKSFFDSLAMKFSVSDNSHRGGDMGQLNRGDNPDLDQALFVKTPKGKILSITPISPKYAVVKRIKKDKSKLHLRWMVFNTEAEAKKAVAELKANPDQFDSLAGKLSVDAATKDKAGDLGLVDKSQVDSKIFAAAGKLKDGAYTQAPVKYFTQYAIYKIEEKTPAGFKTFDQVKGQISGQLQRDRQKANFDNLLNRLKAEAAITYPEETPAAPAQPEQKEDGKK</sequence>
<evidence type="ECO:0000256" key="8">
    <source>
        <dbReference type="PROSITE-ProRule" id="PRU00278"/>
    </source>
</evidence>
<feature type="signal peptide" evidence="11">
    <location>
        <begin position="1"/>
        <end position="24"/>
    </location>
</feature>
<dbReference type="PANTHER" id="PTHR47245">
    <property type="entry name" value="PEPTIDYLPROLYL ISOMERASE"/>
    <property type="match status" value="1"/>
</dbReference>
<evidence type="ECO:0000256" key="7">
    <source>
        <dbReference type="ARBA" id="ARBA00023235"/>
    </source>
</evidence>
<dbReference type="Gene3D" id="1.10.4030.10">
    <property type="entry name" value="Porin chaperone SurA, peptide-binding domain"/>
    <property type="match status" value="1"/>
</dbReference>
<dbReference type="AlphaFoldDB" id="A0A933MKP6"/>
<keyword evidence="7 8" id="KW-0413">Isomerase</keyword>
<keyword evidence="3 11" id="KW-0732">Signal</keyword>
<accession>A0A933MKP6</accession>
<dbReference type="PANTHER" id="PTHR47245:SF1">
    <property type="entry name" value="FOLDASE PROTEIN PRSA"/>
    <property type="match status" value="1"/>
</dbReference>
<dbReference type="SUPFAM" id="SSF48452">
    <property type="entry name" value="TPR-like"/>
    <property type="match status" value="1"/>
</dbReference>
<dbReference type="EC" id="5.2.1.8" evidence="2"/>
<reference evidence="13" key="1">
    <citation type="submission" date="2020-07" db="EMBL/GenBank/DDBJ databases">
        <title>Huge and variable diversity of episymbiotic CPR bacteria and DPANN archaea in groundwater ecosystems.</title>
        <authorList>
            <person name="He C.Y."/>
            <person name="Keren R."/>
            <person name="Whittaker M."/>
            <person name="Farag I.F."/>
            <person name="Doudna J."/>
            <person name="Cate J.H.D."/>
            <person name="Banfield J.F."/>
        </authorList>
    </citation>
    <scope>NUCLEOTIDE SEQUENCE</scope>
    <source>
        <strain evidence="13">NC_groundwater_1520_Pr4_B-0.1um_53_5</strain>
    </source>
</reference>
<dbReference type="SMART" id="SM00028">
    <property type="entry name" value="TPR"/>
    <property type="match status" value="2"/>
</dbReference>
<dbReference type="InterPro" id="IPR027304">
    <property type="entry name" value="Trigger_fact/SurA_dom_sf"/>
</dbReference>
<dbReference type="SUPFAM" id="SSF109998">
    <property type="entry name" value="Triger factor/SurA peptide-binding domain-like"/>
    <property type="match status" value="1"/>
</dbReference>
<evidence type="ECO:0000256" key="2">
    <source>
        <dbReference type="ARBA" id="ARBA00013194"/>
    </source>
</evidence>
<feature type="domain" description="PpiC" evidence="12">
    <location>
        <begin position="332"/>
        <end position="424"/>
    </location>
</feature>
<feature type="repeat" description="TPR" evidence="9">
    <location>
        <begin position="34"/>
        <end position="67"/>
    </location>
</feature>
<dbReference type="InterPro" id="IPR011990">
    <property type="entry name" value="TPR-like_helical_dom_sf"/>
</dbReference>
<feature type="repeat" description="TPR" evidence="9">
    <location>
        <begin position="71"/>
        <end position="104"/>
    </location>
</feature>
<comment type="caution">
    <text evidence="13">The sequence shown here is derived from an EMBL/GenBank/DDBJ whole genome shotgun (WGS) entry which is preliminary data.</text>
</comment>
<evidence type="ECO:0000256" key="4">
    <source>
        <dbReference type="ARBA" id="ARBA00022737"/>
    </source>
</evidence>
<dbReference type="Proteomes" id="UP000736328">
    <property type="component" value="Unassembled WGS sequence"/>
</dbReference>
<feature type="domain" description="PpiC" evidence="12">
    <location>
        <begin position="239"/>
        <end position="329"/>
    </location>
</feature>
<keyword evidence="4" id="KW-0677">Repeat</keyword>
<dbReference type="Gene3D" id="1.25.40.10">
    <property type="entry name" value="Tetratricopeptide repeat domain"/>
    <property type="match status" value="1"/>
</dbReference>
<dbReference type="InterPro" id="IPR050245">
    <property type="entry name" value="PrsA_foldase"/>
</dbReference>
<keyword evidence="5 9" id="KW-0802">TPR repeat</keyword>
<organism evidence="13 14">
    <name type="scientific">candidate division TA06 bacterium</name>
    <dbReference type="NCBI Taxonomy" id="2250710"/>
    <lineage>
        <taxon>Bacteria</taxon>
        <taxon>Bacteria division TA06</taxon>
    </lineage>
</organism>
<evidence type="ECO:0000256" key="9">
    <source>
        <dbReference type="PROSITE-ProRule" id="PRU00339"/>
    </source>
</evidence>
<evidence type="ECO:0000256" key="1">
    <source>
        <dbReference type="ARBA" id="ARBA00000971"/>
    </source>
</evidence>
<gene>
    <name evidence="13" type="ORF">HY768_05355</name>
</gene>
<feature type="compositionally biased region" description="Low complexity" evidence="10">
    <location>
        <begin position="467"/>
        <end position="479"/>
    </location>
</feature>
<name>A0A933MKP6_UNCT6</name>
<evidence type="ECO:0000313" key="13">
    <source>
        <dbReference type="EMBL" id="MBI4726636.1"/>
    </source>
</evidence>
<dbReference type="Gene3D" id="1.10.8.1040">
    <property type="match status" value="1"/>
</dbReference>
<dbReference type="Gene3D" id="3.10.50.40">
    <property type="match status" value="2"/>
</dbReference>
<dbReference type="Pfam" id="PF13174">
    <property type="entry name" value="TPR_6"/>
    <property type="match status" value="1"/>
</dbReference>
<keyword evidence="6 8" id="KW-0697">Rotamase</keyword>
<evidence type="ECO:0000313" key="14">
    <source>
        <dbReference type="Proteomes" id="UP000736328"/>
    </source>
</evidence>
<evidence type="ECO:0000256" key="6">
    <source>
        <dbReference type="ARBA" id="ARBA00023110"/>
    </source>
</evidence>
<dbReference type="EMBL" id="JACQXR010000065">
    <property type="protein sequence ID" value="MBI4726636.1"/>
    <property type="molecule type" value="Genomic_DNA"/>
</dbReference>
<dbReference type="InterPro" id="IPR019734">
    <property type="entry name" value="TPR_rpt"/>
</dbReference>
<dbReference type="Pfam" id="PF00639">
    <property type="entry name" value="Rotamase"/>
    <property type="match status" value="1"/>
</dbReference>
<dbReference type="GO" id="GO:0003755">
    <property type="term" value="F:peptidyl-prolyl cis-trans isomerase activity"/>
    <property type="evidence" value="ECO:0007669"/>
    <property type="project" value="UniProtKB-KW"/>
</dbReference>
<comment type="catalytic activity">
    <reaction evidence="1">
        <text>[protein]-peptidylproline (omega=180) = [protein]-peptidylproline (omega=0)</text>
        <dbReference type="Rhea" id="RHEA:16237"/>
        <dbReference type="Rhea" id="RHEA-COMP:10747"/>
        <dbReference type="Rhea" id="RHEA-COMP:10748"/>
        <dbReference type="ChEBI" id="CHEBI:83833"/>
        <dbReference type="ChEBI" id="CHEBI:83834"/>
        <dbReference type="EC" id="5.2.1.8"/>
    </reaction>
</comment>
<dbReference type="SUPFAM" id="SSF54534">
    <property type="entry name" value="FKBP-like"/>
    <property type="match status" value="2"/>
</dbReference>
<evidence type="ECO:0000256" key="3">
    <source>
        <dbReference type="ARBA" id="ARBA00022729"/>
    </source>
</evidence>
<feature type="chain" id="PRO_5036928475" description="peptidylprolyl isomerase" evidence="11">
    <location>
        <begin position="25"/>
        <end position="487"/>
    </location>
</feature>
<proteinExistence type="predicted"/>
<dbReference type="InterPro" id="IPR046357">
    <property type="entry name" value="PPIase_dom_sf"/>
</dbReference>
<dbReference type="InterPro" id="IPR000297">
    <property type="entry name" value="PPIase_PpiC"/>
</dbReference>
<dbReference type="Pfam" id="PF13145">
    <property type="entry name" value="Rotamase_2"/>
    <property type="match status" value="1"/>
</dbReference>
<evidence type="ECO:0000256" key="5">
    <source>
        <dbReference type="ARBA" id="ARBA00022803"/>
    </source>
</evidence>
<feature type="region of interest" description="Disordered" evidence="10">
    <location>
        <begin position="467"/>
        <end position="487"/>
    </location>
</feature>
<dbReference type="PROSITE" id="PS50005">
    <property type="entry name" value="TPR"/>
    <property type="match status" value="2"/>
</dbReference>
<dbReference type="PROSITE" id="PS50198">
    <property type="entry name" value="PPIC_PPIASE_2"/>
    <property type="match status" value="2"/>
</dbReference>
<dbReference type="Pfam" id="PF07719">
    <property type="entry name" value="TPR_2"/>
    <property type="match status" value="1"/>
</dbReference>
<evidence type="ECO:0000256" key="10">
    <source>
        <dbReference type="SAM" id="MobiDB-lite"/>
    </source>
</evidence>